<accession>A0A645J0P0</accession>
<dbReference type="EMBL" id="VSSQ01126442">
    <property type="protein sequence ID" value="MPN56279.1"/>
    <property type="molecule type" value="Genomic_DNA"/>
</dbReference>
<dbReference type="AlphaFoldDB" id="A0A645J0P0"/>
<evidence type="ECO:0000256" key="1">
    <source>
        <dbReference type="SAM" id="MobiDB-lite"/>
    </source>
</evidence>
<sequence>MADTNLSTQETTAIKKESNGTITFANEVIATIAGLAAVDIAGVAGMSGGFVDGITELVGRKNLSKGVKVEVGTEEVAVDIAIVVEYGTPVPEIAQNIQMSVMKAIETMTGLKVVEVNINVQGIKFKEQAARTPEPKEKEKEKEAKPARAPRVK</sequence>
<gene>
    <name evidence="2" type="ORF">SDC9_203965</name>
</gene>
<feature type="region of interest" description="Disordered" evidence="1">
    <location>
        <begin position="127"/>
        <end position="153"/>
    </location>
</feature>
<organism evidence="2">
    <name type="scientific">bioreactor metagenome</name>
    <dbReference type="NCBI Taxonomy" id="1076179"/>
    <lineage>
        <taxon>unclassified sequences</taxon>
        <taxon>metagenomes</taxon>
        <taxon>ecological metagenomes</taxon>
    </lineage>
</organism>
<dbReference type="InterPro" id="IPR005531">
    <property type="entry name" value="Asp23"/>
</dbReference>
<feature type="compositionally biased region" description="Basic and acidic residues" evidence="1">
    <location>
        <begin position="127"/>
        <end position="146"/>
    </location>
</feature>
<comment type="caution">
    <text evidence="2">The sequence shown here is derived from an EMBL/GenBank/DDBJ whole genome shotgun (WGS) entry which is preliminary data.</text>
</comment>
<name>A0A645J0P0_9ZZZZ</name>
<reference evidence="2" key="1">
    <citation type="submission" date="2019-08" db="EMBL/GenBank/DDBJ databases">
        <authorList>
            <person name="Kucharzyk K."/>
            <person name="Murdoch R.W."/>
            <person name="Higgins S."/>
            <person name="Loffler F."/>
        </authorList>
    </citation>
    <scope>NUCLEOTIDE SEQUENCE</scope>
</reference>
<dbReference type="PANTHER" id="PTHR34297">
    <property type="entry name" value="HYPOTHETICAL CYTOSOLIC PROTEIN-RELATED"/>
    <property type="match status" value="1"/>
</dbReference>
<dbReference type="PANTHER" id="PTHR34297:SF2">
    <property type="entry name" value="ASP23_GLS24 FAMILY ENVELOPE STRESS RESPONSE PROTEIN"/>
    <property type="match status" value="1"/>
</dbReference>
<evidence type="ECO:0000313" key="2">
    <source>
        <dbReference type="EMBL" id="MPN56279.1"/>
    </source>
</evidence>
<dbReference type="Pfam" id="PF03780">
    <property type="entry name" value="Asp23"/>
    <property type="match status" value="1"/>
</dbReference>
<proteinExistence type="predicted"/>
<protein>
    <submittedName>
        <fullName evidence="2">Stress response regulator gls24</fullName>
    </submittedName>
</protein>